<feature type="compositionally biased region" description="Polar residues" evidence="1">
    <location>
        <begin position="271"/>
        <end position="280"/>
    </location>
</feature>
<comment type="caution">
    <text evidence="3">The sequence shown here is derived from an EMBL/GenBank/DDBJ whole genome shotgun (WGS) entry which is preliminary data.</text>
</comment>
<keyword evidence="2" id="KW-1133">Transmembrane helix</keyword>
<keyword evidence="2" id="KW-0812">Transmembrane</keyword>
<keyword evidence="4" id="KW-1185">Reference proteome</keyword>
<dbReference type="Proteomes" id="UP001465976">
    <property type="component" value="Unassembled WGS sequence"/>
</dbReference>
<gene>
    <name evidence="3" type="ORF">V5O48_012435</name>
</gene>
<sequence>MERIDDSDPRIQYAPLDAWTSASRTPCDWMGTSHTPRSTLDVNMTYQFQGQFIGVYGTVNSSLLEVPGNLFYIDDKLADNLSQTAQPKSPKSALRNQELFRSSVLPGGRHTLVMKFQTLDSIDYLETFSIQNQSRDQSGQPEGQDSVTKQIKPGVIAGATIGGFLGLLLILLGIFIYRRRVNRIRAVKPSPEGEIRGFDSTSQIAQPSQSTWERVRAWMNQTRSDIQRSITPSHSHSGSRRGGGPPPVLLSSTPPSPRVGPLTTEVRSTERGGTTQSAPSWFQHIYSRHQFYDTKEKGKAPVISSKDKGKGRQTDMEQKGSPSCSKGKGKEKESRSREKNRRKEPGQIRSNSTSKHVVNR</sequence>
<feature type="region of interest" description="Disordered" evidence="1">
    <location>
        <begin position="225"/>
        <end position="360"/>
    </location>
</feature>
<evidence type="ECO:0000313" key="3">
    <source>
        <dbReference type="EMBL" id="KAL0569525.1"/>
    </source>
</evidence>
<feature type="compositionally biased region" description="Polar residues" evidence="1">
    <location>
        <begin position="348"/>
        <end position="360"/>
    </location>
</feature>
<reference evidence="3 4" key="1">
    <citation type="submission" date="2024-02" db="EMBL/GenBank/DDBJ databases">
        <title>A draft genome for the cacao thread blight pathogen Marasmius crinis-equi.</title>
        <authorList>
            <person name="Cohen S.P."/>
            <person name="Baruah I.K."/>
            <person name="Amoako-Attah I."/>
            <person name="Bukari Y."/>
            <person name="Meinhardt L.W."/>
            <person name="Bailey B.A."/>
        </authorList>
    </citation>
    <scope>NUCLEOTIDE SEQUENCE [LARGE SCALE GENOMIC DNA]</scope>
    <source>
        <strain evidence="3 4">GH-76</strain>
    </source>
</reference>
<evidence type="ECO:0000313" key="4">
    <source>
        <dbReference type="Proteomes" id="UP001465976"/>
    </source>
</evidence>
<evidence type="ECO:0000256" key="1">
    <source>
        <dbReference type="SAM" id="MobiDB-lite"/>
    </source>
</evidence>
<dbReference type="Gene3D" id="2.60.120.260">
    <property type="entry name" value="Galactose-binding domain-like"/>
    <property type="match status" value="1"/>
</dbReference>
<protein>
    <submittedName>
        <fullName evidence="3">Uncharacterized protein</fullName>
    </submittedName>
</protein>
<organism evidence="3 4">
    <name type="scientific">Marasmius crinis-equi</name>
    <dbReference type="NCBI Taxonomy" id="585013"/>
    <lineage>
        <taxon>Eukaryota</taxon>
        <taxon>Fungi</taxon>
        <taxon>Dikarya</taxon>
        <taxon>Basidiomycota</taxon>
        <taxon>Agaricomycotina</taxon>
        <taxon>Agaricomycetes</taxon>
        <taxon>Agaricomycetidae</taxon>
        <taxon>Agaricales</taxon>
        <taxon>Marasmiineae</taxon>
        <taxon>Marasmiaceae</taxon>
        <taxon>Marasmius</taxon>
    </lineage>
</organism>
<feature type="compositionally biased region" description="Polar residues" evidence="1">
    <location>
        <begin position="199"/>
        <end position="210"/>
    </location>
</feature>
<feature type="compositionally biased region" description="Pro residues" evidence="1">
    <location>
        <begin position="244"/>
        <end position="258"/>
    </location>
</feature>
<feature type="region of interest" description="Disordered" evidence="1">
    <location>
        <begin position="191"/>
        <end position="210"/>
    </location>
</feature>
<feature type="transmembrane region" description="Helical" evidence="2">
    <location>
        <begin position="155"/>
        <end position="177"/>
    </location>
</feature>
<name>A0ABR3F2U0_9AGAR</name>
<accession>A0ABR3F2U0</accession>
<keyword evidence="2" id="KW-0472">Membrane</keyword>
<feature type="compositionally biased region" description="Basic and acidic residues" evidence="1">
    <location>
        <begin position="290"/>
        <end position="318"/>
    </location>
</feature>
<evidence type="ECO:0000256" key="2">
    <source>
        <dbReference type="SAM" id="Phobius"/>
    </source>
</evidence>
<feature type="compositionally biased region" description="Basic and acidic residues" evidence="1">
    <location>
        <begin position="328"/>
        <end position="346"/>
    </location>
</feature>
<proteinExistence type="predicted"/>
<dbReference type="EMBL" id="JBAHYK010001099">
    <property type="protein sequence ID" value="KAL0569525.1"/>
    <property type="molecule type" value="Genomic_DNA"/>
</dbReference>